<dbReference type="Pfam" id="PF00443">
    <property type="entry name" value="UCH"/>
    <property type="match status" value="1"/>
</dbReference>
<dbReference type="InterPro" id="IPR028889">
    <property type="entry name" value="USP"/>
</dbReference>
<dbReference type="GO" id="GO:0006508">
    <property type="term" value="P:proteolysis"/>
    <property type="evidence" value="ECO:0007669"/>
    <property type="project" value="UniProtKB-KW"/>
</dbReference>
<keyword evidence="9" id="KW-0539">Nucleus</keyword>
<protein>
    <recommendedName>
        <fullName evidence="4">ubiquitinyl hydrolase 1</fullName>
        <ecNumber evidence="4">3.4.19.12</ecNumber>
    </recommendedName>
</protein>
<evidence type="ECO:0000259" key="11">
    <source>
        <dbReference type="PROSITE" id="PS50235"/>
    </source>
</evidence>
<feature type="region of interest" description="Disordered" evidence="10">
    <location>
        <begin position="1"/>
        <end position="42"/>
    </location>
</feature>
<dbReference type="PROSITE" id="PS00973">
    <property type="entry name" value="USP_2"/>
    <property type="match status" value="1"/>
</dbReference>
<evidence type="ECO:0000256" key="5">
    <source>
        <dbReference type="ARBA" id="ARBA00022670"/>
    </source>
</evidence>
<dbReference type="PANTHER" id="PTHR24006">
    <property type="entry name" value="UBIQUITIN CARBOXYL-TERMINAL HYDROLASE"/>
    <property type="match status" value="1"/>
</dbReference>
<organism evidence="12">
    <name type="scientific">Mucochytrium quahogii</name>
    <dbReference type="NCBI Taxonomy" id="96639"/>
    <lineage>
        <taxon>Eukaryota</taxon>
        <taxon>Sar</taxon>
        <taxon>Stramenopiles</taxon>
        <taxon>Bigyra</taxon>
        <taxon>Labyrinthulomycetes</taxon>
        <taxon>Thraustochytrida</taxon>
        <taxon>Thraustochytriidae</taxon>
        <taxon>Mucochytrium</taxon>
    </lineage>
</organism>
<evidence type="ECO:0000256" key="8">
    <source>
        <dbReference type="ARBA" id="ARBA00022807"/>
    </source>
</evidence>
<evidence type="ECO:0000313" key="12">
    <source>
        <dbReference type="EMBL" id="CAD9677767.1"/>
    </source>
</evidence>
<dbReference type="InterPro" id="IPR001394">
    <property type="entry name" value="Peptidase_C19_UCH"/>
</dbReference>
<evidence type="ECO:0000256" key="7">
    <source>
        <dbReference type="ARBA" id="ARBA00022801"/>
    </source>
</evidence>
<dbReference type="PANTHER" id="PTHR24006:SF722">
    <property type="entry name" value="UBIQUITIN CARBOXYL-TERMINAL HYDROLASE 48"/>
    <property type="match status" value="1"/>
</dbReference>
<comment type="subcellular location">
    <subcellularLocation>
        <location evidence="2">Nucleus</location>
    </subcellularLocation>
</comment>
<dbReference type="EC" id="3.4.19.12" evidence="4"/>
<feature type="compositionally biased region" description="Low complexity" evidence="10">
    <location>
        <begin position="1018"/>
        <end position="1030"/>
    </location>
</feature>
<keyword evidence="8" id="KW-0788">Thiol protease</keyword>
<evidence type="ECO:0000256" key="4">
    <source>
        <dbReference type="ARBA" id="ARBA00012759"/>
    </source>
</evidence>
<evidence type="ECO:0000256" key="9">
    <source>
        <dbReference type="ARBA" id="ARBA00023242"/>
    </source>
</evidence>
<evidence type="ECO:0000256" key="1">
    <source>
        <dbReference type="ARBA" id="ARBA00000707"/>
    </source>
</evidence>
<dbReference type="InterPro" id="IPR018200">
    <property type="entry name" value="USP_CS"/>
</dbReference>
<feature type="compositionally biased region" description="Acidic residues" evidence="10">
    <location>
        <begin position="1"/>
        <end position="10"/>
    </location>
</feature>
<evidence type="ECO:0000256" key="3">
    <source>
        <dbReference type="ARBA" id="ARBA00009085"/>
    </source>
</evidence>
<dbReference type="GO" id="GO:0004843">
    <property type="term" value="F:cysteine-type deubiquitinase activity"/>
    <property type="evidence" value="ECO:0007669"/>
    <property type="project" value="UniProtKB-EC"/>
</dbReference>
<dbReference type="PROSITE" id="PS50235">
    <property type="entry name" value="USP_3"/>
    <property type="match status" value="1"/>
</dbReference>
<evidence type="ECO:0000256" key="10">
    <source>
        <dbReference type="SAM" id="MobiDB-lite"/>
    </source>
</evidence>
<keyword evidence="6" id="KW-0833">Ubl conjugation pathway</keyword>
<dbReference type="Gene3D" id="3.90.70.10">
    <property type="entry name" value="Cysteine proteinases"/>
    <property type="match status" value="1"/>
</dbReference>
<dbReference type="PROSITE" id="PS00972">
    <property type="entry name" value="USP_1"/>
    <property type="match status" value="1"/>
</dbReference>
<comment type="catalytic activity">
    <reaction evidence="1">
        <text>Thiol-dependent hydrolysis of ester, thioester, amide, peptide and isopeptide bonds formed by the C-terminal Gly of ubiquitin (a 76-residue protein attached to proteins as an intracellular targeting signal).</text>
        <dbReference type="EC" id="3.4.19.12"/>
    </reaction>
</comment>
<dbReference type="SUPFAM" id="SSF54001">
    <property type="entry name" value="Cysteine proteinases"/>
    <property type="match status" value="1"/>
</dbReference>
<dbReference type="GO" id="GO:0005829">
    <property type="term" value="C:cytosol"/>
    <property type="evidence" value="ECO:0007669"/>
    <property type="project" value="TreeGrafter"/>
</dbReference>
<accession>A0A7S2RQH2</accession>
<dbReference type="AlphaFoldDB" id="A0A7S2RQH2"/>
<name>A0A7S2RQH2_9STRA</name>
<dbReference type="InterPro" id="IPR050164">
    <property type="entry name" value="Peptidase_C19"/>
</dbReference>
<reference evidence="12" key="1">
    <citation type="submission" date="2021-01" db="EMBL/GenBank/DDBJ databases">
        <authorList>
            <person name="Corre E."/>
            <person name="Pelletier E."/>
            <person name="Niang G."/>
            <person name="Scheremetjew M."/>
            <person name="Finn R."/>
            <person name="Kale V."/>
            <person name="Holt S."/>
            <person name="Cochrane G."/>
            <person name="Meng A."/>
            <person name="Brown T."/>
            <person name="Cohen L."/>
        </authorList>
    </citation>
    <scope>NUCLEOTIDE SEQUENCE</scope>
    <source>
        <strain evidence="12">NY070348D</strain>
    </source>
</reference>
<sequence>MIDSLEDVVTEDAGVRKRSRTRRYAGESAVSKKPKRKRKETKSLQAILQVVQGSVAKDPFGLSMKPCTFEQHAQKKNCLNNPNCLFGLGERDGLSSLLLKSLGPNPQLQARGTDEHGQRVPMGLRNLGATCYVNALLQTLFMNPTVRAGVYEWKMLPSDDPKLAEHMKEMQSVFAHLQYSVQKAHSLTHFAKLLDLSTGIQQDAQEFNKLLLSHMDKIVAKNENERVRNMLKIFEGEMEYVTTCSSCKTASRRAASFLELDLPIQGLKHLGESLQSYASVEVLDGHNKFECSVCQGKHDAERRLQLRKLPDVLNLQLLRFVYEMKLYTKKKVKDSLGIPTVLDLAHYPEILSPVLQEDLKDPAKQGRFRFHLTAILNHKGATADSGHYTADVLDRFRETHKWWTFDDEKVEPFLGLQEVISSKTAYMLIYENDWARKNPEQVPPPPPLIEQVEIDNTRFDADVAAFARRKCKLEAAMENRKDEYARLFKDKKNKPYVDGDCEAHEYFWISKEWLESWIAGVDKSTPVLDLESQPGPKADVHTVIDVDIKEEIAVFDQVTDKRPMELFASVPNLRKFLCKHSNEEAGLIRISPKSVNYGGLKRVNARLWFGLLQSVGGDANASTLLTLGSLRHPGLKCEDCVMELDQHLEHTEKEQRIRTKIEKILELESIPKQAIPLEMLHQYKYISKSWISHWRKWSQKEVTRINSMVKRLTNGKNVGKTETTANSDQPSLNINKAITCPHGNLTPGNAGKRLVLDADFDYIRVNAMNNACNESTSVFRGDTEFCQRCLTQSSQDKEAIKHLRSKVTLQLNDKMFGSTLRSLRKRKVGHPNMKQGKLVDGDYYIVPRSWMSKWRVFLDNPVDNASPGPLLDSFQALTCEHKRIVVNQRLIKWFKKQNDHQSKTLLPFDQENENDITSEHVELLHPKERDALAHFYPRINETGEGIDSITLRLPIGFDPSNVDEPTLFEIEPALCCDCMKKMTDRPTNFTNEEVIVCILPPGQRVPNQTPNGSRRSARATTSSKTSNKVKVSSTTSVNMLKLLAFQHELIRETYLPSEITFYHNGKPLEPKQTLADIGTCVGDIFYAVPVADAQDTGTYDDWVALAEGADFGPERSSMEQGFLGTALVS</sequence>
<keyword evidence="7" id="KW-0378">Hydrolase</keyword>
<dbReference type="GO" id="GO:0016579">
    <property type="term" value="P:protein deubiquitination"/>
    <property type="evidence" value="ECO:0007669"/>
    <property type="project" value="InterPro"/>
</dbReference>
<evidence type="ECO:0000256" key="2">
    <source>
        <dbReference type="ARBA" id="ARBA00004123"/>
    </source>
</evidence>
<dbReference type="InterPro" id="IPR038765">
    <property type="entry name" value="Papain-like_cys_pep_sf"/>
</dbReference>
<feature type="region of interest" description="Disordered" evidence="10">
    <location>
        <begin position="1001"/>
        <end position="1030"/>
    </location>
</feature>
<comment type="similarity">
    <text evidence="3">Belongs to the peptidase C19 family.</text>
</comment>
<proteinExistence type="inferred from homology"/>
<gene>
    <name evidence="12" type="ORF">QSP1433_LOCUS5915</name>
</gene>
<feature type="domain" description="USP" evidence="11">
    <location>
        <begin position="122"/>
        <end position="433"/>
    </location>
</feature>
<dbReference type="GO" id="GO:0005634">
    <property type="term" value="C:nucleus"/>
    <property type="evidence" value="ECO:0007669"/>
    <property type="project" value="UniProtKB-SubCell"/>
</dbReference>
<keyword evidence="5" id="KW-0645">Protease</keyword>
<evidence type="ECO:0000256" key="6">
    <source>
        <dbReference type="ARBA" id="ARBA00022786"/>
    </source>
</evidence>
<dbReference type="EMBL" id="HBHK01009543">
    <property type="protein sequence ID" value="CAD9677767.1"/>
    <property type="molecule type" value="Transcribed_RNA"/>
</dbReference>